<evidence type="ECO:0000256" key="7">
    <source>
        <dbReference type="RuleBase" id="RU003345"/>
    </source>
</evidence>
<dbReference type="Gene3D" id="3.40.309.10">
    <property type="entry name" value="Aldehyde Dehydrogenase, Chain A, domain 2"/>
    <property type="match status" value="1"/>
</dbReference>
<dbReference type="InterPro" id="IPR029510">
    <property type="entry name" value="Ald_DH_CS_GLU"/>
</dbReference>
<dbReference type="Gene3D" id="3.40.605.10">
    <property type="entry name" value="Aldehyde Dehydrogenase, Chain A, domain 1"/>
    <property type="match status" value="1"/>
</dbReference>
<evidence type="ECO:0000256" key="1">
    <source>
        <dbReference type="ARBA" id="ARBA00009986"/>
    </source>
</evidence>
<dbReference type="InterPro" id="IPR012394">
    <property type="entry name" value="Aldehyde_DH_NAD(P)"/>
</dbReference>
<evidence type="ECO:0000256" key="5">
    <source>
        <dbReference type="PIRSR" id="PIRSR036492-1"/>
    </source>
</evidence>
<evidence type="ECO:0000256" key="3">
    <source>
        <dbReference type="ARBA" id="ARBA00023027"/>
    </source>
</evidence>
<dbReference type="SUPFAM" id="SSF53720">
    <property type="entry name" value="ALDH-like"/>
    <property type="match status" value="1"/>
</dbReference>
<name>A0A6B2L2K2_9EUKA</name>
<feature type="active site" evidence="5 6">
    <location>
        <position position="189"/>
    </location>
</feature>
<dbReference type="InterPro" id="IPR016162">
    <property type="entry name" value="Ald_DH_N"/>
</dbReference>
<dbReference type="PANTHER" id="PTHR43570:SF16">
    <property type="entry name" value="ALDEHYDE DEHYDROGENASE TYPE III, ISOFORM Q"/>
    <property type="match status" value="1"/>
</dbReference>
<evidence type="ECO:0000256" key="4">
    <source>
        <dbReference type="PIRNR" id="PIRNR036492"/>
    </source>
</evidence>
<dbReference type="EMBL" id="GIBP01002243">
    <property type="protein sequence ID" value="NDV31212.1"/>
    <property type="molecule type" value="Transcribed_RNA"/>
</dbReference>
<evidence type="ECO:0000256" key="6">
    <source>
        <dbReference type="PROSITE-ProRule" id="PRU10007"/>
    </source>
</evidence>
<dbReference type="FunFam" id="3.40.309.10:FF:000003">
    <property type="entry name" value="Aldehyde dehydrogenase"/>
    <property type="match status" value="1"/>
</dbReference>
<dbReference type="PROSITE" id="PS00687">
    <property type="entry name" value="ALDEHYDE_DEHYDR_GLU"/>
    <property type="match status" value="1"/>
</dbReference>
<protein>
    <recommendedName>
        <fullName evidence="4">Aldehyde dehydrogenase</fullName>
    </recommendedName>
</protein>
<dbReference type="InterPro" id="IPR015590">
    <property type="entry name" value="Aldehyde_DH_dom"/>
</dbReference>
<dbReference type="Pfam" id="PF00171">
    <property type="entry name" value="Aldedh"/>
    <property type="match status" value="1"/>
</dbReference>
<evidence type="ECO:0000313" key="9">
    <source>
        <dbReference type="EMBL" id="NDV31212.1"/>
    </source>
</evidence>
<evidence type="ECO:0000259" key="8">
    <source>
        <dbReference type="Pfam" id="PF00171"/>
    </source>
</evidence>
<feature type="domain" description="Aldehyde dehydrogenase" evidence="8">
    <location>
        <begin position="2"/>
        <end position="409"/>
    </location>
</feature>
<evidence type="ECO:0000256" key="2">
    <source>
        <dbReference type="ARBA" id="ARBA00023002"/>
    </source>
</evidence>
<dbReference type="CDD" id="cd07087">
    <property type="entry name" value="ALDH_F3-13-14_CALDH-like"/>
    <property type="match status" value="1"/>
</dbReference>
<reference evidence="9" key="1">
    <citation type="journal article" date="2020" name="J. Eukaryot. Microbiol.">
        <title>De novo Sequencing, Assembly and Annotation of the Transcriptome for the Free-Living Testate Amoeba Arcella intermedia.</title>
        <authorList>
            <person name="Ribeiro G.M."/>
            <person name="Porfirio-Sousa A.L."/>
            <person name="Maurer-Alcala X.X."/>
            <person name="Katz L.A."/>
            <person name="Lahr D.J.G."/>
        </authorList>
    </citation>
    <scope>NUCLEOTIDE SEQUENCE</scope>
</reference>
<feature type="active site" evidence="5">
    <location>
        <position position="223"/>
    </location>
</feature>
<dbReference type="InterPro" id="IPR016163">
    <property type="entry name" value="Ald_DH_C"/>
</dbReference>
<keyword evidence="2 4" id="KW-0560">Oxidoreductase</keyword>
<dbReference type="PIRSF" id="PIRSF036492">
    <property type="entry name" value="ALDH"/>
    <property type="match status" value="1"/>
</dbReference>
<dbReference type="InterPro" id="IPR016161">
    <property type="entry name" value="Ald_DH/histidinol_DH"/>
</dbReference>
<dbReference type="PANTHER" id="PTHR43570">
    <property type="entry name" value="ALDEHYDE DEHYDROGENASE"/>
    <property type="match status" value="1"/>
</dbReference>
<proteinExistence type="inferred from homology"/>
<dbReference type="GO" id="GO:0005737">
    <property type="term" value="C:cytoplasm"/>
    <property type="evidence" value="ECO:0007669"/>
    <property type="project" value="TreeGrafter"/>
</dbReference>
<accession>A0A6B2L2K2</accession>
<organism evidence="9">
    <name type="scientific">Arcella intermedia</name>
    <dbReference type="NCBI Taxonomy" id="1963864"/>
    <lineage>
        <taxon>Eukaryota</taxon>
        <taxon>Amoebozoa</taxon>
        <taxon>Tubulinea</taxon>
        <taxon>Elardia</taxon>
        <taxon>Arcellinida</taxon>
        <taxon>Sphaerothecina</taxon>
        <taxon>Arcellidae</taxon>
        <taxon>Arcella</taxon>
    </lineage>
</organism>
<keyword evidence="3" id="KW-0520">NAD</keyword>
<dbReference type="InterPro" id="IPR016160">
    <property type="entry name" value="Ald_DH_CS_CYS"/>
</dbReference>
<dbReference type="FunFam" id="3.40.605.10:FF:000004">
    <property type="entry name" value="Aldehyde dehydrogenase"/>
    <property type="match status" value="1"/>
</dbReference>
<dbReference type="GO" id="GO:0006081">
    <property type="term" value="P:aldehyde metabolic process"/>
    <property type="evidence" value="ECO:0007669"/>
    <property type="project" value="InterPro"/>
</dbReference>
<dbReference type="PROSITE" id="PS00070">
    <property type="entry name" value="ALDEHYDE_DEHYDR_CYS"/>
    <property type="match status" value="1"/>
</dbReference>
<sequence length="470" mass="51758">MSVDWRKRQLRQLKKLFEDNAAAFKEALRMDLHMDPLLQSAEVEGFMEDIDLTLNTIDEWVASERVGVPLTVFPGKAQIVKEPYGVVLLISPWNYPVSLIVRPLVGVIAAGNAVIIKPSEISENVSRVVCSTFPKYLDTNLIQIISGGPRETQVLLQEPFDKICYTGSTAVGKLVMKAAAEHLTPVTLELGGKSPLVVDKAVNVQNAVKRIIWGKFANAGQTCVAPDYALIHKDRYEEFLKAAKDCITKYYGENPKESADFGRVVSVRHVRRLQEMIEDSKDCVVCGGEVDAEERYVAPTLLSAPSPSSKVMSDEIFGPLFPLFPVASIEEAIQIINSRPKPLALYIFSSNTENIDRIIKTTSSGGVGVNETVLHNICRGLPFGGVGPSGMGAYNGKFSFSEFSHSKAVLQRSLGNDPGFRFPPYTPDKVTMLQRIGLLRTYMGTIKKVGFGLLVLFTALAIQRFLSQNK</sequence>
<dbReference type="GO" id="GO:0004029">
    <property type="term" value="F:aldehyde dehydrogenase (NAD+) activity"/>
    <property type="evidence" value="ECO:0007669"/>
    <property type="project" value="TreeGrafter"/>
</dbReference>
<comment type="similarity">
    <text evidence="1 4 7">Belongs to the aldehyde dehydrogenase family.</text>
</comment>
<dbReference type="AlphaFoldDB" id="A0A6B2L2K2"/>